<keyword evidence="4" id="KW-1185">Reference proteome</keyword>
<evidence type="ECO:0000259" key="2">
    <source>
        <dbReference type="Pfam" id="PF13649"/>
    </source>
</evidence>
<dbReference type="AlphaFoldDB" id="A0A1X2HUS5"/>
<dbReference type="GO" id="GO:0032259">
    <property type="term" value="P:methylation"/>
    <property type="evidence" value="ECO:0007669"/>
    <property type="project" value="UniProtKB-KW"/>
</dbReference>
<evidence type="ECO:0000313" key="3">
    <source>
        <dbReference type="EMBL" id="ORZ03281.1"/>
    </source>
</evidence>
<dbReference type="PANTHER" id="PTHR43591:SF24">
    <property type="entry name" value="2-METHOXY-6-POLYPRENYL-1,4-BENZOQUINOL METHYLASE, MITOCHONDRIAL"/>
    <property type="match status" value="1"/>
</dbReference>
<dbReference type="Proteomes" id="UP000242180">
    <property type="component" value="Unassembled WGS sequence"/>
</dbReference>
<feature type="domain" description="Methyltransferase" evidence="2">
    <location>
        <begin position="98"/>
        <end position="189"/>
    </location>
</feature>
<dbReference type="InterPro" id="IPR029063">
    <property type="entry name" value="SAM-dependent_MTases_sf"/>
</dbReference>
<name>A0A1X2HUS5_SYNRA</name>
<dbReference type="PANTHER" id="PTHR43591">
    <property type="entry name" value="METHYLTRANSFERASE"/>
    <property type="match status" value="1"/>
</dbReference>
<dbReference type="CDD" id="cd02440">
    <property type="entry name" value="AdoMet_MTases"/>
    <property type="match status" value="1"/>
</dbReference>
<dbReference type="SUPFAM" id="SSF53335">
    <property type="entry name" value="S-adenosyl-L-methionine-dependent methyltransferases"/>
    <property type="match status" value="1"/>
</dbReference>
<dbReference type="Pfam" id="PF13649">
    <property type="entry name" value="Methyltransf_25"/>
    <property type="match status" value="1"/>
</dbReference>
<dbReference type="STRING" id="13706.A0A1X2HUS5"/>
<dbReference type="InterPro" id="IPR041698">
    <property type="entry name" value="Methyltransf_25"/>
</dbReference>
<organism evidence="3 4">
    <name type="scientific">Syncephalastrum racemosum</name>
    <name type="common">Filamentous fungus</name>
    <dbReference type="NCBI Taxonomy" id="13706"/>
    <lineage>
        <taxon>Eukaryota</taxon>
        <taxon>Fungi</taxon>
        <taxon>Fungi incertae sedis</taxon>
        <taxon>Mucoromycota</taxon>
        <taxon>Mucoromycotina</taxon>
        <taxon>Mucoromycetes</taxon>
        <taxon>Mucorales</taxon>
        <taxon>Syncephalastraceae</taxon>
        <taxon>Syncephalastrum</taxon>
    </lineage>
</organism>
<dbReference type="OMA" id="VANSAYW"/>
<gene>
    <name evidence="3" type="ORF">BCR43DRAFT_483058</name>
</gene>
<comment type="caution">
    <text evidence="3">The sequence shown here is derived from an EMBL/GenBank/DDBJ whole genome shotgun (WGS) entry which is preliminary data.</text>
</comment>
<proteinExistence type="predicted"/>
<protein>
    <submittedName>
        <fullName evidence="3">S-adenosyl-L-methionine-dependent methyltransferase</fullName>
    </submittedName>
</protein>
<keyword evidence="3" id="KW-0489">Methyltransferase</keyword>
<feature type="region of interest" description="Disordered" evidence="1">
    <location>
        <begin position="17"/>
        <end position="40"/>
    </location>
</feature>
<dbReference type="OrthoDB" id="2013972at2759"/>
<sequence length="319" mass="35878">MGNKLSSRRKNKYMASVTATSASSDDAQSSSHTSLSMTTSSNGRLYHDNATSSYWFPRDFEEMDRLIGQHFAIKTLFDGENIYGKGKSLLNLEKGAKILDIACGPGTWLMDVATEYPNCECVGVDMVDVFPTDIRPSNVKFQVGDVMQRLPFEDDTFDFIHVRLMLVALKKEEWEPMLREVLRVLKPGGCAQSVEAGMLENGNAFVLKAGFAFRDMMLAKGQHAYAASDINNLMSAAGFDVVEYERRDIVLSKRDQLTREFHWDLLNIFSTAQPVIQPALGITAEEYPQFIERLGIEMQKKPDANWSFTVCFGQKPHKV</sequence>
<reference evidence="3 4" key="1">
    <citation type="submission" date="2016-07" db="EMBL/GenBank/DDBJ databases">
        <title>Pervasive Adenine N6-methylation of Active Genes in Fungi.</title>
        <authorList>
            <consortium name="DOE Joint Genome Institute"/>
            <person name="Mondo S.J."/>
            <person name="Dannebaum R.O."/>
            <person name="Kuo R.C."/>
            <person name="Labutti K."/>
            <person name="Haridas S."/>
            <person name="Kuo A."/>
            <person name="Salamov A."/>
            <person name="Ahrendt S.R."/>
            <person name="Lipzen A."/>
            <person name="Sullivan W."/>
            <person name="Andreopoulos W.B."/>
            <person name="Clum A."/>
            <person name="Lindquist E."/>
            <person name="Daum C."/>
            <person name="Ramamoorthy G.K."/>
            <person name="Gryganskyi A."/>
            <person name="Culley D."/>
            <person name="Magnuson J.K."/>
            <person name="James T.Y."/>
            <person name="O'Malley M.A."/>
            <person name="Stajich J.E."/>
            <person name="Spatafora J.W."/>
            <person name="Visel A."/>
            <person name="Grigoriev I.V."/>
        </authorList>
    </citation>
    <scope>NUCLEOTIDE SEQUENCE [LARGE SCALE GENOMIC DNA]</scope>
    <source>
        <strain evidence="3 4">NRRL 2496</strain>
    </source>
</reference>
<dbReference type="InParanoid" id="A0A1X2HUS5"/>
<evidence type="ECO:0000313" key="4">
    <source>
        <dbReference type="Proteomes" id="UP000242180"/>
    </source>
</evidence>
<evidence type="ECO:0000256" key="1">
    <source>
        <dbReference type="SAM" id="MobiDB-lite"/>
    </source>
</evidence>
<keyword evidence="3" id="KW-0808">Transferase</keyword>
<dbReference type="Gene3D" id="3.40.50.150">
    <property type="entry name" value="Vaccinia Virus protein VP39"/>
    <property type="match status" value="1"/>
</dbReference>
<accession>A0A1X2HUS5</accession>
<dbReference type="GO" id="GO:0008168">
    <property type="term" value="F:methyltransferase activity"/>
    <property type="evidence" value="ECO:0007669"/>
    <property type="project" value="UniProtKB-KW"/>
</dbReference>
<dbReference type="EMBL" id="MCGN01000001">
    <property type="protein sequence ID" value="ORZ03281.1"/>
    <property type="molecule type" value="Genomic_DNA"/>
</dbReference>